<dbReference type="GO" id="GO:0009279">
    <property type="term" value="C:cell outer membrane"/>
    <property type="evidence" value="ECO:0007669"/>
    <property type="project" value="UniProtKB-SubCell"/>
</dbReference>
<evidence type="ECO:0000256" key="12">
    <source>
        <dbReference type="RuleBase" id="RU003357"/>
    </source>
</evidence>
<dbReference type="InterPro" id="IPR000531">
    <property type="entry name" value="Beta-barrel_TonB"/>
</dbReference>
<comment type="similarity">
    <text evidence="11 12">Belongs to the TonB-dependent receptor family.</text>
</comment>
<evidence type="ECO:0000256" key="10">
    <source>
        <dbReference type="ARBA" id="ARBA00023237"/>
    </source>
</evidence>
<keyword evidence="10 11" id="KW-0998">Cell outer membrane</keyword>
<evidence type="ECO:0000256" key="9">
    <source>
        <dbReference type="ARBA" id="ARBA00023136"/>
    </source>
</evidence>
<evidence type="ECO:0000259" key="14">
    <source>
        <dbReference type="Pfam" id="PF00593"/>
    </source>
</evidence>
<evidence type="ECO:0000256" key="2">
    <source>
        <dbReference type="ARBA" id="ARBA00022448"/>
    </source>
</evidence>
<evidence type="ECO:0000256" key="6">
    <source>
        <dbReference type="ARBA" id="ARBA00023004"/>
    </source>
</evidence>
<comment type="subcellular location">
    <subcellularLocation>
        <location evidence="1 11">Cell outer membrane</location>
        <topology evidence="1 11">Multi-pass membrane protein</topology>
    </subcellularLocation>
</comment>
<sequence length="763" mass="82597">MRAHHSCLLSVILASTSLTAPLAAYAASDEPFKIEEIIVTATKREETLQTVPVTVQAFTGNLLNTLGAQDLTQVAGKIPGFAFQDQGPGDRKFVIRGVNSRGEATTGVYFGEAIITGSNKQDGGGRQADIELHDLARIEILKGPQGTLFGASSMSGTVRYIPNDPDLQTLSGRAEVEALTIHRGGQGYRANGAINLPIVEDKLAVRGVAWMTRDDGFVDNVRLGLNDINSNHTTGGRLMIKGQLTDNFSLTGMAVYQKRKSGGSSRVNLGELQPAYEQILINSGPGFAPLPVRGNYSNQDFTVNNWDEDLQIYSAVAKYDAGFGSFLATTNYFKRDIDYRFDSTPIVLALGAPATSIYGTPAAALTFQPQTRDVWSNEVRFSSSFDGPLQLVAGGFLSREKSNFEVEVLGVGANGLPVGPWDPHTDFYIGPKGAAVFGRAKHDSLNQEAVFGELNFSATDKLTLTVGARYFQYKLTSDAVETKPFVGFPPNNNPAFSVATKHHKTTFRFNASYKATDDLMIYATAAQGFRIGGTNDNAINPASVNVPASFGPDNLWSYELGWKSRMADDRITFNGAFYAIRWRDIQVGDFNPSSPFPFVQNAGKASVDGAEVEVSVRPIRGLDISFGGSWQSARLTQDFPGGSILGLSGDRVPNVPKVQFGSGIEYSWGLTDALTASVRGDLTYRGATDTLFRTEDAYNVHLPSYTLIDLQASIAAGHWQVTAYVKNLTDKLALYDAINSVQDPLAYFVARPRTFGVRAAVNF</sequence>
<keyword evidence="4" id="KW-0410">Iron transport</keyword>
<evidence type="ECO:0000256" key="13">
    <source>
        <dbReference type="SAM" id="SignalP"/>
    </source>
</evidence>
<accession>A0A9X3TX26</accession>
<evidence type="ECO:0000256" key="7">
    <source>
        <dbReference type="ARBA" id="ARBA00023065"/>
    </source>
</evidence>
<dbReference type="PANTHER" id="PTHR32552">
    <property type="entry name" value="FERRICHROME IRON RECEPTOR-RELATED"/>
    <property type="match status" value="1"/>
</dbReference>
<dbReference type="SUPFAM" id="SSF56935">
    <property type="entry name" value="Porins"/>
    <property type="match status" value="1"/>
</dbReference>
<dbReference type="RefSeq" id="WP_274942965.1">
    <property type="nucleotide sequence ID" value="NZ_JANWOI010000001.1"/>
</dbReference>
<dbReference type="Gene3D" id="2.40.170.20">
    <property type="entry name" value="TonB-dependent receptor, beta-barrel domain"/>
    <property type="match status" value="1"/>
</dbReference>
<feature type="signal peptide" evidence="13">
    <location>
        <begin position="1"/>
        <end position="26"/>
    </location>
</feature>
<dbReference type="EMBL" id="JANWOI010000001">
    <property type="protein sequence ID" value="MDA5193272.1"/>
    <property type="molecule type" value="Genomic_DNA"/>
</dbReference>
<dbReference type="Pfam" id="PF00593">
    <property type="entry name" value="TonB_dep_Rec_b-barrel"/>
    <property type="match status" value="1"/>
</dbReference>
<evidence type="ECO:0000256" key="3">
    <source>
        <dbReference type="ARBA" id="ARBA00022452"/>
    </source>
</evidence>
<evidence type="ECO:0000256" key="8">
    <source>
        <dbReference type="ARBA" id="ARBA00023077"/>
    </source>
</evidence>
<gene>
    <name evidence="16" type="ORF">NYP16_04780</name>
</gene>
<protein>
    <submittedName>
        <fullName evidence="16">TonB-dependent receptor</fullName>
    </submittedName>
</protein>
<feature type="chain" id="PRO_5040718146" evidence="13">
    <location>
        <begin position="27"/>
        <end position="763"/>
    </location>
</feature>
<dbReference type="Proteomes" id="UP001141619">
    <property type="component" value="Unassembled WGS sequence"/>
</dbReference>
<evidence type="ECO:0000313" key="17">
    <source>
        <dbReference type="Proteomes" id="UP001141619"/>
    </source>
</evidence>
<dbReference type="AlphaFoldDB" id="A0A9X3TX26"/>
<evidence type="ECO:0000256" key="4">
    <source>
        <dbReference type="ARBA" id="ARBA00022496"/>
    </source>
</evidence>
<keyword evidence="6" id="KW-0408">Iron</keyword>
<keyword evidence="16" id="KW-0675">Receptor</keyword>
<keyword evidence="7" id="KW-0406">Ion transport</keyword>
<dbReference type="PANTHER" id="PTHR32552:SF81">
    <property type="entry name" value="TONB-DEPENDENT OUTER MEMBRANE RECEPTOR"/>
    <property type="match status" value="1"/>
</dbReference>
<feature type="domain" description="TonB-dependent receptor plug" evidence="15">
    <location>
        <begin position="48"/>
        <end position="157"/>
    </location>
</feature>
<evidence type="ECO:0000256" key="1">
    <source>
        <dbReference type="ARBA" id="ARBA00004571"/>
    </source>
</evidence>
<keyword evidence="2 11" id="KW-0813">Transport</keyword>
<evidence type="ECO:0000259" key="15">
    <source>
        <dbReference type="Pfam" id="PF07715"/>
    </source>
</evidence>
<dbReference type="InterPro" id="IPR012910">
    <property type="entry name" value="Plug_dom"/>
</dbReference>
<dbReference type="Pfam" id="PF07715">
    <property type="entry name" value="Plug"/>
    <property type="match status" value="1"/>
</dbReference>
<reference evidence="16" key="2">
    <citation type="journal article" date="2023" name="Syst. Appl. Microbiol.">
        <title>Govania unica gen. nov., sp. nov., a rare biosphere bacterium that represents a novel family in the class Alphaproteobacteria.</title>
        <authorList>
            <person name="Vandamme P."/>
            <person name="Peeters C."/>
            <person name="Hettiarachchi A."/>
            <person name="Cnockaert M."/>
            <person name="Carlier A."/>
        </authorList>
    </citation>
    <scope>NUCLEOTIDE SEQUENCE</scope>
    <source>
        <strain evidence="16">LMG 31809</strain>
    </source>
</reference>
<keyword evidence="5 11" id="KW-0812">Transmembrane</keyword>
<keyword evidence="3 11" id="KW-1134">Transmembrane beta strand</keyword>
<dbReference type="PROSITE" id="PS52016">
    <property type="entry name" value="TONB_DEPENDENT_REC_3"/>
    <property type="match status" value="1"/>
</dbReference>
<keyword evidence="13" id="KW-0732">Signal</keyword>
<feature type="domain" description="TonB-dependent receptor-like beta-barrel" evidence="14">
    <location>
        <begin position="282"/>
        <end position="728"/>
    </location>
</feature>
<evidence type="ECO:0000313" key="16">
    <source>
        <dbReference type="EMBL" id="MDA5193272.1"/>
    </source>
</evidence>
<reference evidence="16" key="1">
    <citation type="submission" date="2022-08" db="EMBL/GenBank/DDBJ databases">
        <authorList>
            <person name="Vandamme P."/>
            <person name="Hettiarachchi A."/>
            <person name="Peeters C."/>
            <person name="Cnockaert M."/>
            <person name="Carlier A."/>
        </authorList>
    </citation>
    <scope>NUCLEOTIDE SEQUENCE</scope>
    <source>
        <strain evidence="16">LMG 31809</strain>
    </source>
</reference>
<keyword evidence="17" id="KW-1185">Reference proteome</keyword>
<keyword evidence="9 11" id="KW-0472">Membrane</keyword>
<dbReference type="GO" id="GO:0006826">
    <property type="term" value="P:iron ion transport"/>
    <property type="evidence" value="ECO:0007669"/>
    <property type="project" value="UniProtKB-KW"/>
</dbReference>
<name>A0A9X3TX26_9PROT</name>
<evidence type="ECO:0000256" key="11">
    <source>
        <dbReference type="PROSITE-ProRule" id="PRU01360"/>
    </source>
</evidence>
<comment type="caution">
    <text evidence="16">The sequence shown here is derived from an EMBL/GenBank/DDBJ whole genome shotgun (WGS) entry which is preliminary data.</text>
</comment>
<dbReference type="InterPro" id="IPR039426">
    <property type="entry name" value="TonB-dep_rcpt-like"/>
</dbReference>
<proteinExistence type="inferred from homology"/>
<keyword evidence="8 12" id="KW-0798">TonB box</keyword>
<organism evidence="16 17">
    <name type="scientific">Govanella unica</name>
    <dbReference type="NCBI Taxonomy" id="2975056"/>
    <lineage>
        <taxon>Bacteria</taxon>
        <taxon>Pseudomonadati</taxon>
        <taxon>Pseudomonadota</taxon>
        <taxon>Alphaproteobacteria</taxon>
        <taxon>Emcibacterales</taxon>
        <taxon>Govanellaceae</taxon>
        <taxon>Govanella</taxon>
    </lineage>
</organism>
<evidence type="ECO:0000256" key="5">
    <source>
        <dbReference type="ARBA" id="ARBA00022692"/>
    </source>
</evidence>
<dbReference type="InterPro" id="IPR036942">
    <property type="entry name" value="Beta-barrel_TonB_sf"/>
</dbReference>